<dbReference type="Gene3D" id="3.40.50.12160">
    <property type="entry name" value="Methylthiotransferase, N-terminal domain"/>
    <property type="match status" value="1"/>
</dbReference>
<comment type="cofactor">
    <cofactor evidence="11">
        <name>[4Fe-4S] cluster</name>
        <dbReference type="ChEBI" id="CHEBI:49883"/>
    </cofactor>
    <text evidence="11">Binds 2 [4Fe-4S] clusters. One cluster is coordinated with 3 cysteines and an exchangeable S-adenosyl-L-methionine.</text>
</comment>
<keyword evidence="8 11" id="KW-0408">Iron</keyword>
<dbReference type="EC" id="2.8.4.3" evidence="10 11"/>
<dbReference type="Pfam" id="PF04055">
    <property type="entry name" value="Radical_SAM"/>
    <property type="match status" value="1"/>
</dbReference>
<dbReference type="FunFam" id="3.40.50.12160:FF:000006">
    <property type="entry name" value="tRNA-2-methylthio-N(6)-dimethylallyladenosine synthase"/>
    <property type="match status" value="1"/>
</dbReference>
<evidence type="ECO:0000256" key="7">
    <source>
        <dbReference type="ARBA" id="ARBA00022723"/>
    </source>
</evidence>
<accession>A0AAW9MPX8</accession>
<comment type="caution">
    <text evidence="15">The sequence shown here is derived from an EMBL/GenBank/DDBJ whole genome shotgun (WGS) entry which is preliminary data.</text>
</comment>
<evidence type="ECO:0000256" key="5">
    <source>
        <dbReference type="ARBA" id="ARBA00022691"/>
    </source>
</evidence>
<evidence type="ECO:0000259" key="12">
    <source>
        <dbReference type="PROSITE" id="PS50926"/>
    </source>
</evidence>
<dbReference type="InterPro" id="IPR038135">
    <property type="entry name" value="Methylthiotransferase_N_sf"/>
</dbReference>
<evidence type="ECO:0000259" key="13">
    <source>
        <dbReference type="PROSITE" id="PS51449"/>
    </source>
</evidence>
<dbReference type="SFLD" id="SFLDG01061">
    <property type="entry name" value="methylthiotransferase"/>
    <property type="match status" value="1"/>
</dbReference>
<gene>
    <name evidence="11 15" type="primary">miaB</name>
    <name evidence="15" type="ORF">VLK81_06225</name>
</gene>
<feature type="domain" description="MTTase N-terminal" evidence="13">
    <location>
        <begin position="3"/>
        <end position="121"/>
    </location>
</feature>
<evidence type="ECO:0000256" key="9">
    <source>
        <dbReference type="ARBA" id="ARBA00023014"/>
    </source>
</evidence>
<dbReference type="PROSITE" id="PS01278">
    <property type="entry name" value="MTTASE_RADICAL"/>
    <property type="match status" value="1"/>
</dbReference>
<comment type="subunit">
    <text evidence="11">Monomer.</text>
</comment>
<comment type="function">
    <text evidence="1 11">Catalyzes the methylthiolation of N6-(dimethylallyl)adenosine (i(6)A), leading to the formation of 2-methylthio-N6-(dimethylallyl)adenosine (ms(2)i(6)A) at position 37 in tRNAs that read codons beginning with uridine.</text>
</comment>
<evidence type="ECO:0000256" key="10">
    <source>
        <dbReference type="ARBA" id="ARBA00033765"/>
    </source>
</evidence>
<dbReference type="SFLD" id="SFLDF00273">
    <property type="entry name" value="(dimethylallyl)adenosine_tRNA"/>
    <property type="match status" value="1"/>
</dbReference>
<dbReference type="InterPro" id="IPR006463">
    <property type="entry name" value="MiaB_methiolase"/>
</dbReference>
<dbReference type="HAMAP" id="MF_01864">
    <property type="entry name" value="tRNA_metthiotr_MiaB"/>
    <property type="match status" value="1"/>
</dbReference>
<dbReference type="Gene3D" id="3.30.750.210">
    <property type="match status" value="1"/>
</dbReference>
<dbReference type="GO" id="GO:0005829">
    <property type="term" value="C:cytosol"/>
    <property type="evidence" value="ECO:0007669"/>
    <property type="project" value="TreeGrafter"/>
</dbReference>
<dbReference type="FunFam" id="3.80.30.20:FF:000001">
    <property type="entry name" value="tRNA-2-methylthio-N(6)-dimethylallyladenosine synthase 2"/>
    <property type="match status" value="1"/>
</dbReference>
<dbReference type="SMART" id="SM00729">
    <property type="entry name" value="Elp3"/>
    <property type="match status" value="1"/>
</dbReference>
<feature type="binding site" evidence="11">
    <location>
        <position position="82"/>
    </location>
    <ligand>
        <name>[4Fe-4S] cluster</name>
        <dbReference type="ChEBI" id="CHEBI:49883"/>
        <label>1</label>
    </ligand>
</feature>
<feature type="binding site" evidence="11">
    <location>
        <position position="157"/>
    </location>
    <ligand>
        <name>[4Fe-4S] cluster</name>
        <dbReference type="ChEBI" id="CHEBI:49883"/>
        <label>2</label>
        <note>4Fe-4S-S-AdoMet</note>
    </ligand>
</feature>
<dbReference type="GO" id="GO:0051539">
    <property type="term" value="F:4 iron, 4 sulfur cluster binding"/>
    <property type="evidence" value="ECO:0007669"/>
    <property type="project" value="UniProtKB-UniRule"/>
</dbReference>
<reference evidence="15 16" key="1">
    <citation type="submission" date="2024-01" db="EMBL/GenBank/DDBJ databases">
        <title>Complete genome sequence of Citroniella saccharovorans strain M6.X9, isolated from human fecal sample.</title>
        <authorList>
            <person name="Cheng G."/>
            <person name="Westerholm M."/>
            <person name="Schnurer A."/>
        </authorList>
    </citation>
    <scope>NUCLEOTIDE SEQUENCE [LARGE SCALE GENOMIC DNA]</scope>
    <source>
        <strain evidence="15 16">DSM 29873</strain>
    </source>
</reference>
<dbReference type="CDD" id="cd01335">
    <property type="entry name" value="Radical_SAM"/>
    <property type="match status" value="1"/>
</dbReference>
<dbReference type="Pfam" id="PF01938">
    <property type="entry name" value="TRAM"/>
    <property type="match status" value="1"/>
</dbReference>
<proteinExistence type="inferred from homology"/>
<feature type="binding site" evidence="11">
    <location>
        <position position="161"/>
    </location>
    <ligand>
        <name>[4Fe-4S] cluster</name>
        <dbReference type="ChEBI" id="CHEBI:49883"/>
        <label>2</label>
        <note>4Fe-4S-S-AdoMet</note>
    </ligand>
</feature>
<evidence type="ECO:0000256" key="4">
    <source>
        <dbReference type="ARBA" id="ARBA00022679"/>
    </source>
</evidence>
<dbReference type="NCBIfam" id="TIGR01574">
    <property type="entry name" value="miaB-methiolase"/>
    <property type="match status" value="1"/>
</dbReference>
<dbReference type="GO" id="GO:0046872">
    <property type="term" value="F:metal ion binding"/>
    <property type="evidence" value="ECO:0007669"/>
    <property type="project" value="UniProtKB-KW"/>
</dbReference>
<keyword evidence="9 11" id="KW-0411">Iron-sulfur</keyword>
<dbReference type="SUPFAM" id="SSF102114">
    <property type="entry name" value="Radical SAM enzymes"/>
    <property type="match status" value="1"/>
</dbReference>
<sequence>MEKKYLIKTYGCQMNEHDSERMSYILESLGYQSTDKLEEADLIIYNTCSVRENADNKVYGHLGSLKKLKEKNKDLIIAICGCMMELKEARDIIRDKYKHVDIVFGTKNINSIPYLLDQYNYSKERIIDVEETDDIDEIQDAIRKNQTSAYINIIYGCNNFCSYCIVPYTRGRESSRSEESILKEVKKLADDGFKEITLLGQNVNSYGKDLHPCTTFSDLLNKISLIEGIERIRFISSHPKDISDDLIFTIKSNPKVCKCIHLPIQSGSKRILKEMNRKYTKDEYLEKINKIKKEILDIAITTDIIIGFPGESEDDFLDTLDVINKVKYDQAFIFKYSKRTGTKAAIMDNQISEEVKSERFQILLDRVNDICLENNSKYLNREVKVLFDEISKTDKNMMSGRTDRNKIVHVKYNKDYLGKICSVMIKEFNSFALEGEIIER</sequence>
<name>A0AAW9MPX8_9FIRM</name>
<dbReference type="PROSITE" id="PS51918">
    <property type="entry name" value="RADICAL_SAM"/>
    <property type="match status" value="1"/>
</dbReference>
<dbReference type="RefSeq" id="WP_324619787.1">
    <property type="nucleotide sequence ID" value="NZ_JAYKOT010000003.1"/>
</dbReference>
<keyword evidence="5 11" id="KW-0949">S-adenosyl-L-methionine</keyword>
<feature type="binding site" evidence="11">
    <location>
        <position position="12"/>
    </location>
    <ligand>
        <name>[4Fe-4S] cluster</name>
        <dbReference type="ChEBI" id="CHEBI:49883"/>
        <label>1</label>
    </ligand>
</feature>
<dbReference type="PANTHER" id="PTHR43020">
    <property type="entry name" value="CDK5 REGULATORY SUBUNIT-ASSOCIATED PROTEIN 1"/>
    <property type="match status" value="1"/>
</dbReference>
<comment type="similarity">
    <text evidence="11">Belongs to the methylthiotransferase family. MiaB subfamily.</text>
</comment>
<dbReference type="InterPro" id="IPR005839">
    <property type="entry name" value="Methylthiotransferase"/>
</dbReference>
<evidence type="ECO:0000256" key="6">
    <source>
        <dbReference type="ARBA" id="ARBA00022694"/>
    </source>
</evidence>
<dbReference type="NCBIfam" id="TIGR00089">
    <property type="entry name" value="MiaB/RimO family radical SAM methylthiotransferase"/>
    <property type="match status" value="1"/>
</dbReference>
<dbReference type="InterPro" id="IPR007197">
    <property type="entry name" value="rSAM"/>
</dbReference>
<keyword evidence="3 11" id="KW-0963">Cytoplasm</keyword>
<feature type="domain" description="TRAM" evidence="12">
    <location>
        <begin position="376"/>
        <end position="439"/>
    </location>
</feature>
<evidence type="ECO:0000256" key="2">
    <source>
        <dbReference type="ARBA" id="ARBA00022485"/>
    </source>
</evidence>
<evidence type="ECO:0000259" key="14">
    <source>
        <dbReference type="PROSITE" id="PS51918"/>
    </source>
</evidence>
<keyword evidence="6 11" id="KW-0819">tRNA processing</keyword>
<dbReference type="PROSITE" id="PS51449">
    <property type="entry name" value="MTTASE_N"/>
    <property type="match status" value="1"/>
</dbReference>
<keyword evidence="4 11" id="KW-0808">Transferase</keyword>
<protein>
    <recommendedName>
        <fullName evidence="10 11">tRNA-2-methylthio-N(6)-dimethylallyladenosine synthase</fullName>
        <ecNumber evidence="10 11">2.8.4.3</ecNumber>
    </recommendedName>
    <alternativeName>
        <fullName evidence="11">(Dimethylallyl)adenosine tRNA methylthiotransferase MiaB</fullName>
    </alternativeName>
    <alternativeName>
        <fullName evidence="11">tRNA-i(6)A37 methylthiotransferase</fullName>
    </alternativeName>
</protein>
<evidence type="ECO:0000313" key="16">
    <source>
        <dbReference type="Proteomes" id="UP001357733"/>
    </source>
</evidence>
<dbReference type="PANTHER" id="PTHR43020:SF2">
    <property type="entry name" value="MITOCHONDRIAL TRNA METHYLTHIOTRANSFERASE CDK5RAP1"/>
    <property type="match status" value="1"/>
</dbReference>
<evidence type="ECO:0000256" key="11">
    <source>
        <dbReference type="HAMAP-Rule" id="MF_01864"/>
    </source>
</evidence>
<dbReference type="InterPro" id="IPR058240">
    <property type="entry name" value="rSAM_sf"/>
</dbReference>
<feature type="binding site" evidence="11">
    <location>
        <position position="48"/>
    </location>
    <ligand>
        <name>[4Fe-4S] cluster</name>
        <dbReference type="ChEBI" id="CHEBI:49883"/>
        <label>1</label>
    </ligand>
</feature>
<dbReference type="GO" id="GO:0035597">
    <property type="term" value="F:tRNA-2-methylthio-N(6)-dimethylallyladenosine(37) synthase activity"/>
    <property type="evidence" value="ECO:0007669"/>
    <property type="project" value="UniProtKB-EC"/>
</dbReference>
<dbReference type="AlphaFoldDB" id="A0AAW9MPX8"/>
<dbReference type="SFLD" id="SFLDG01082">
    <property type="entry name" value="B12-binding_domain_containing"/>
    <property type="match status" value="1"/>
</dbReference>
<evidence type="ECO:0000313" key="15">
    <source>
        <dbReference type="EMBL" id="MEB3429608.1"/>
    </source>
</evidence>
<dbReference type="InterPro" id="IPR006638">
    <property type="entry name" value="Elp3/MiaA/NifB-like_rSAM"/>
</dbReference>
<dbReference type="Gene3D" id="3.30.750.200">
    <property type="match status" value="1"/>
</dbReference>
<keyword evidence="2 11" id="KW-0004">4Fe-4S</keyword>
<comment type="catalytic activity">
    <reaction evidence="11">
        <text>N(6)-dimethylallyladenosine(37) in tRNA + (sulfur carrier)-SH + AH2 + 2 S-adenosyl-L-methionine = 2-methylsulfanyl-N(6)-dimethylallyladenosine(37) in tRNA + (sulfur carrier)-H + 5'-deoxyadenosine + L-methionine + A + S-adenosyl-L-homocysteine + 2 H(+)</text>
        <dbReference type="Rhea" id="RHEA:37067"/>
        <dbReference type="Rhea" id="RHEA-COMP:10375"/>
        <dbReference type="Rhea" id="RHEA-COMP:10376"/>
        <dbReference type="Rhea" id="RHEA-COMP:14737"/>
        <dbReference type="Rhea" id="RHEA-COMP:14739"/>
        <dbReference type="ChEBI" id="CHEBI:13193"/>
        <dbReference type="ChEBI" id="CHEBI:15378"/>
        <dbReference type="ChEBI" id="CHEBI:17319"/>
        <dbReference type="ChEBI" id="CHEBI:17499"/>
        <dbReference type="ChEBI" id="CHEBI:29917"/>
        <dbReference type="ChEBI" id="CHEBI:57844"/>
        <dbReference type="ChEBI" id="CHEBI:57856"/>
        <dbReference type="ChEBI" id="CHEBI:59789"/>
        <dbReference type="ChEBI" id="CHEBI:64428"/>
        <dbReference type="ChEBI" id="CHEBI:74415"/>
        <dbReference type="ChEBI" id="CHEBI:74417"/>
        <dbReference type="EC" id="2.8.4.3"/>
    </reaction>
</comment>
<dbReference type="Proteomes" id="UP001357733">
    <property type="component" value="Unassembled WGS sequence"/>
</dbReference>
<keyword evidence="7 11" id="KW-0479">Metal-binding</keyword>
<evidence type="ECO:0000256" key="1">
    <source>
        <dbReference type="ARBA" id="ARBA00003234"/>
    </source>
</evidence>
<dbReference type="EMBL" id="JAYKOT010000003">
    <property type="protein sequence ID" value="MEB3429608.1"/>
    <property type="molecule type" value="Genomic_DNA"/>
</dbReference>
<dbReference type="InterPro" id="IPR002792">
    <property type="entry name" value="TRAM_dom"/>
</dbReference>
<organism evidence="15 16">
    <name type="scientific">Citroniella saccharovorans</name>
    <dbReference type="NCBI Taxonomy" id="2053367"/>
    <lineage>
        <taxon>Bacteria</taxon>
        <taxon>Bacillati</taxon>
        <taxon>Bacillota</taxon>
        <taxon>Tissierellia</taxon>
        <taxon>Tissierellales</taxon>
        <taxon>Peptoniphilaceae</taxon>
        <taxon>Citroniella</taxon>
    </lineage>
</organism>
<dbReference type="PROSITE" id="PS50926">
    <property type="entry name" value="TRAM"/>
    <property type="match status" value="1"/>
</dbReference>
<dbReference type="Pfam" id="PF00919">
    <property type="entry name" value="UPF0004"/>
    <property type="match status" value="1"/>
</dbReference>
<feature type="domain" description="Radical SAM core" evidence="14">
    <location>
        <begin position="143"/>
        <end position="373"/>
    </location>
</feature>
<evidence type="ECO:0000256" key="3">
    <source>
        <dbReference type="ARBA" id="ARBA00022490"/>
    </source>
</evidence>
<feature type="binding site" evidence="11">
    <location>
        <position position="164"/>
    </location>
    <ligand>
        <name>[4Fe-4S] cluster</name>
        <dbReference type="ChEBI" id="CHEBI:49883"/>
        <label>2</label>
        <note>4Fe-4S-S-AdoMet</note>
    </ligand>
</feature>
<keyword evidence="16" id="KW-1185">Reference proteome</keyword>
<dbReference type="SFLD" id="SFLDS00029">
    <property type="entry name" value="Radical_SAM"/>
    <property type="match status" value="1"/>
</dbReference>
<dbReference type="InterPro" id="IPR013848">
    <property type="entry name" value="Methylthiotransferase_N"/>
</dbReference>
<evidence type="ECO:0000256" key="8">
    <source>
        <dbReference type="ARBA" id="ARBA00023004"/>
    </source>
</evidence>
<comment type="subcellular location">
    <subcellularLocation>
        <location evidence="11">Cytoplasm</location>
    </subcellularLocation>
</comment>
<dbReference type="InterPro" id="IPR020612">
    <property type="entry name" value="Methylthiotransferase_CS"/>
</dbReference>